<sequence>MNNRRKFLQKSALGIAGLAMAPSWLQGAPSIIKSFNKPNSLINGVSIGCITYSFRSMPDQSAEATLKYVVDSGLSSIELMGDPAESFAGMPASPMNRARMFQLGGKQRRGEALTADETKELAEMQVQAQDYNKVVAAWRSSVDMKKFEQVRKMYKDAGVSIYAFKPNAFGQNNTDADIAYGMKAAKALGATHVTLEHPSDDAHTLRLGKLGELHKMGVGYHGHEQETFTFWDTALTQSKMNGLNLDAGHYIAAGHTDLIPLIEKHHARIYSMHTKDRQTPANGKGNLPWGTGDTPIGDLLKLMQKNKYKFPATIELEYQVPEGSDAVKEVQKCVEFCRKALA</sequence>
<feature type="chain" id="PRO_5011769392" evidence="1">
    <location>
        <begin position="22"/>
        <end position="342"/>
    </location>
</feature>
<keyword evidence="4" id="KW-1185">Reference proteome</keyword>
<gene>
    <name evidence="3" type="ORF">SAMN03080617_02010</name>
</gene>
<accession>A0A1G5XVG0</accession>
<dbReference type="AlphaFoldDB" id="A0A1G5XVG0"/>
<evidence type="ECO:0000256" key="1">
    <source>
        <dbReference type="SAM" id="SignalP"/>
    </source>
</evidence>
<dbReference type="PROSITE" id="PS51318">
    <property type="entry name" value="TAT"/>
    <property type="match status" value="1"/>
</dbReference>
<dbReference type="Proteomes" id="UP000198756">
    <property type="component" value="Unassembled WGS sequence"/>
</dbReference>
<feature type="domain" description="Xylose isomerase-like TIM barrel" evidence="2">
    <location>
        <begin position="143"/>
        <end position="329"/>
    </location>
</feature>
<dbReference type="RefSeq" id="WP_092729811.1">
    <property type="nucleotide sequence ID" value="NZ_FMXE01000012.1"/>
</dbReference>
<keyword evidence="1" id="KW-0732">Signal</keyword>
<dbReference type="SUPFAM" id="SSF51658">
    <property type="entry name" value="Xylose isomerase-like"/>
    <property type="match status" value="1"/>
</dbReference>
<dbReference type="GO" id="GO:0016853">
    <property type="term" value="F:isomerase activity"/>
    <property type="evidence" value="ECO:0007669"/>
    <property type="project" value="UniProtKB-KW"/>
</dbReference>
<organism evidence="3 4">
    <name type="scientific">Algoriphagus alkaliphilus</name>
    <dbReference type="NCBI Taxonomy" id="279824"/>
    <lineage>
        <taxon>Bacteria</taxon>
        <taxon>Pseudomonadati</taxon>
        <taxon>Bacteroidota</taxon>
        <taxon>Cytophagia</taxon>
        <taxon>Cytophagales</taxon>
        <taxon>Cyclobacteriaceae</taxon>
        <taxon>Algoriphagus</taxon>
    </lineage>
</organism>
<proteinExistence type="predicted"/>
<evidence type="ECO:0000313" key="4">
    <source>
        <dbReference type="Proteomes" id="UP000198756"/>
    </source>
</evidence>
<dbReference type="Pfam" id="PF01261">
    <property type="entry name" value="AP_endonuc_2"/>
    <property type="match status" value="1"/>
</dbReference>
<evidence type="ECO:0000259" key="2">
    <source>
        <dbReference type="Pfam" id="PF01261"/>
    </source>
</evidence>
<evidence type="ECO:0000313" key="3">
    <source>
        <dbReference type="EMBL" id="SDA74170.1"/>
    </source>
</evidence>
<dbReference type="PANTHER" id="PTHR12110:SF21">
    <property type="entry name" value="XYLOSE ISOMERASE-LIKE TIM BARREL DOMAIN-CONTAINING PROTEIN"/>
    <property type="match status" value="1"/>
</dbReference>
<dbReference type="InterPro" id="IPR013022">
    <property type="entry name" value="Xyl_isomerase-like_TIM-brl"/>
</dbReference>
<dbReference type="PANTHER" id="PTHR12110">
    <property type="entry name" value="HYDROXYPYRUVATE ISOMERASE"/>
    <property type="match status" value="1"/>
</dbReference>
<reference evidence="4" key="1">
    <citation type="submission" date="2016-10" db="EMBL/GenBank/DDBJ databases">
        <authorList>
            <person name="Varghese N."/>
            <person name="Submissions S."/>
        </authorList>
    </citation>
    <scope>NUCLEOTIDE SEQUENCE [LARGE SCALE GENOMIC DNA]</scope>
    <source>
        <strain evidence="4">DSM 22703</strain>
    </source>
</reference>
<dbReference type="Gene3D" id="3.20.20.150">
    <property type="entry name" value="Divalent-metal-dependent TIM barrel enzymes"/>
    <property type="match status" value="1"/>
</dbReference>
<name>A0A1G5XVG0_9BACT</name>
<dbReference type="STRING" id="279824.SAMN03080617_02010"/>
<keyword evidence="3" id="KW-0413">Isomerase</keyword>
<dbReference type="OrthoDB" id="263912at2"/>
<dbReference type="InterPro" id="IPR036237">
    <property type="entry name" value="Xyl_isomerase-like_sf"/>
</dbReference>
<dbReference type="InterPro" id="IPR050312">
    <property type="entry name" value="IolE/XylAMocC-like"/>
</dbReference>
<protein>
    <submittedName>
        <fullName evidence="3">Sugar phosphate isomerase/epimerase</fullName>
    </submittedName>
</protein>
<dbReference type="EMBL" id="FMXE01000012">
    <property type="protein sequence ID" value="SDA74170.1"/>
    <property type="molecule type" value="Genomic_DNA"/>
</dbReference>
<dbReference type="InterPro" id="IPR006311">
    <property type="entry name" value="TAT_signal"/>
</dbReference>
<feature type="signal peptide" evidence="1">
    <location>
        <begin position="1"/>
        <end position="21"/>
    </location>
</feature>